<dbReference type="InterPro" id="IPR016186">
    <property type="entry name" value="C-type_lectin-like/link_sf"/>
</dbReference>
<feature type="transmembrane region" description="Helical" evidence="2">
    <location>
        <begin position="272"/>
        <end position="300"/>
    </location>
</feature>
<dbReference type="WormBase" id="F48C11.2a">
    <property type="protein sequence ID" value="CE53348"/>
    <property type="gene ID" value="WBGene00009844"/>
    <property type="gene designation" value="cwp-5"/>
</dbReference>
<accession>B6VQ87</accession>
<gene>
    <name evidence="4 6" type="primary">cwp-5</name>
    <name evidence="4" type="ORF">CELE_F48C11.2</name>
    <name evidence="6" type="ORF">F48C11.2</name>
</gene>
<dbReference type="AGR" id="WB:WBGene00009844"/>
<dbReference type="FunCoup" id="B6VQ87">
    <property type="interactions" value="145"/>
</dbReference>
<keyword evidence="2" id="KW-1133">Transmembrane helix</keyword>
<sequence>MRISMLSLFLLTFKAAGATCPCSGITVNGTDQEHCWQIQSRSEATWGSADDACVAVGGHLGHPLDINYEEILNYVQKQSSLPVLTGIVAGNTEIPIYGAICQSNNFYEVVANTTGFSNTPTSTTTCAYIKTSSSGLVFDSCSIDANVLCDRPLQKQDYCSIIANCSSTTTFLSTTTPVSSTTSNISLTSSSTQSYSSSTAGATSSLFTIKVTQSTTAAGNGQGGSGSGSATTTCKCSAGDVSATTAASACSEKSGCLKNQWKIFGMCVDWRAMLALLLIGLLLFLCCCICHCCMHACMFCTPGKREKEIRDPILPNRSVVAPIPIVAPGKMDYDVEKSEAVILPPPAIQPEPVYITVPEKHESVYGFHTKEIIHVMPEKPTTREIGTMTDPMDTELSTIMPVPVAAPVMKRKKVVKKPKKMFIPATEDPIEEDLAADIPIEMPESPGARSVAPLGDVVEPAPMIPLNFSRNPKPMMPEPQSHDDIPLPVNKSRNTVPPPVMQQKPNNASNNEEFDPSGLRSPPIPAGKPNNGTPKRMTFSPIADESEEENGARIPSPPRERRASGGRPGNNDGPNLSPNAALDPHPTLKNQRLNEMPSPTPANAPVPSKSPVSGASNNPFANLGGPSPAPAADGAGRAPQDDVGMRAARGRLGGAVRGGGGGGEAPNGWKPWAKGGARR</sequence>
<feature type="signal peptide" evidence="3">
    <location>
        <begin position="1"/>
        <end position="18"/>
    </location>
</feature>
<dbReference type="AlphaFoldDB" id="B6VQ87"/>
<dbReference type="SUPFAM" id="SSF56436">
    <property type="entry name" value="C-type lectin-like"/>
    <property type="match status" value="1"/>
</dbReference>
<feature type="chain" id="PRO_5020742081" evidence="3">
    <location>
        <begin position="19"/>
        <end position="679"/>
    </location>
</feature>
<dbReference type="GO" id="GO:0023041">
    <property type="term" value="P:neuronal signal transduction"/>
    <property type="evidence" value="ECO:0000316"/>
    <property type="project" value="WormBase"/>
</dbReference>
<feature type="compositionally biased region" description="Polar residues" evidence="1">
    <location>
        <begin position="610"/>
        <end position="620"/>
    </location>
</feature>
<dbReference type="InterPro" id="IPR016187">
    <property type="entry name" value="CTDL_fold"/>
</dbReference>
<organism evidence="4 5">
    <name type="scientific">Caenorhabditis elegans</name>
    <dbReference type="NCBI Taxonomy" id="6239"/>
    <lineage>
        <taxon>Eukaryota</taxon>
        <taxon>Metazoa</taxon>
        <taxon>Ecdysozoa</taxon>
        <taxon>Nematoda</taxon>
        <taxon>Chromadorea</taxon>
        <taxon>Rhabditida</taxon>
        <taxon>Rhabditina</taxon>
        <taxon>Rhabditomorpha</taxon>
        <taxon>Rhabditoidea</taxon>
        <taxon>Rhabditidae</taxon>
        <taxon>Peloderinae</taxon>
        <taxon>Caenorhabditis</taxon>
    </lineage>
</organism>
<feature type="region of interest" description="Disordered" evidence="1">
    <location>
        <begin position="465"/>
        <end position="679"/>
    </location>
</feature>
<dbReference type="CDD" id="cd00037">
    <property type="entry name" value="CLECT"/>
    <property type="match status" value="1"/>
</dbReference>
<dbReference type="CTD" id="185977"/>
<feature type="compositionally biased region" description="Low complexity" evidence="1">
    <location>
        <begin position="624"/>
        <end position="638"/>
    </location>
</feature>
<dbReference type="PaxDb" id="6239-F48C11.2b"/>
<keyword evidence="2" id="KW-0812">Transmembrane</keyword>
<dbReference type="RefSeq" id="NP_001359731.1">
    <property type="nucleotide sequence ID" value="NM_001373548.2"/>
</dbReference>
<dbReference type="GO" id="GO:0034606">
    <property type="term" value="P:response to hermaphrodite contact"/>
    <property type="evidence" value="ECO:0000315"/>
    <property type="project" value="WormBase"/>
</dbReference>
<dbReference type="STRING" id="6239.F48C11.2b.1"/>
<evidence type="ECO:0000313" key="6">
    <source>
        <dbReference type="WormBase" id="F48C11.2a"/>
    </source>
</evidence>
<feature type="compositionally biased region" description="Gly residues" evidence="1">
    <location>
        <begin position="651"/>
        <end position="665"/>
    </location>
</feature>
<dbReference type="SMR" id="B6VQ87"/>
<dbReference type="Proteomes" id="UP000001940">
    <property type="component" value="Chromosome X"/>
</dbReference>
<keyword evidence="5" id="KW-1185">Reference proteome</keyword>
<dbReference type="ExpressionAtlas" id="B6VQ87">
    <property type="expression patterns" value="baseline and differential"/>
</dbReference>
<reference evidence="4 5" key="1">
    <citation type="journal article" date="1998" name="Science">
        <title>Genome sequence of the nematode C. elegans: a platform for investigating biology.</title>
        <authorList>
            <consortium name="The C. elegans sequencing consortium"/>
            <person name="Sulson J.E."/>
            <person name="Waterston R."/>
        </authorList>
    </citation>
    <scope>NUCLEOTIDE SEQUENCE [LARGE SCALE GENOMIC DNA]</scope>
    <source>
        <strain evidence="4 5">Bristol N2</strain>
    </source>
</reference>
<dbReference type="GO" id="GO:0030425">
    <property type="term" value="C:dendrite"/>
    <property type="evidence" value="ECO:0000314"/>
    <property type="project" value="WormBase"/>
</dbReference>
<dbReference type="EMBL" id="BX284606">
    <property type="protein sequence ID" value="CAR97835.2"/>
    <property type="molecule type" value="Genomic_DNA"/>
</dbReference>
<dbReference type="Gene3D" id="3.10.100.10">
    <property type="entry name" value="Mannose-Binding Protein A, subunit A"/>
    <property type="match status" value="1"/>
</dbReference>
<keyword evidence="2" id="KW-0472">Membrane</keyword>
<evidence type="ECO:0000313" key="4">
    <source>
        <dbReference type="EMBL" id="CAR97835.2"/>
    </source>
</evidence>
<dbReference type="KEGG" id="cel:CELE_F48C11.2"/>
<evidence type="ECO:0000256" key="1">
    <source>
        <dbReference type="SAM" id="MobiDB-lite"/>
    </source>
</evidence>
<evidence type="ECO:0000256" key="3">
    <source>
        <dbReference type="SAM" id="SignalP"/>
    </source>
</evidence>
<evidence type="ECO:0000313" key="5">
    <source>
        <dbReference type="Proteomes" id="UP000001940"/>
    </source>
</evidence>
<dbReference type="Bgee" id="WBGene00009844">
    <property type="expression patterns" value="Expressed in material anatomical entity and 2 other cell types or tissues"/>
</dbReference>
<evidence type="ECO:0000256" key="2">
    <source>
        <dbReference type="SAM" id="Phobius"/>
    </source>
</evidence>
<name>B6VQ87_CAEEL</name>
<dbReference type="GO" id="GO:0097730">
    <property type="term" value="C:non-motile cilium"/>
    <property type="evidence" value="ECO:0000314"/>
    <property type="project" value="WormBase"/>
</dbReference>
<keyword evidence="3" id="KW-0732">Signal</keyword>
<protein>
    <submittedName>
        <fullName evidence="4">Coexpressed With Polycystins</fullName>
    </submittedName>
</protein>
<dbReference type="OrthoDB" id="5875363at2759"/>
<dbReference type="GO" id="GO:0044297">
    <property type="term" value="C:cell body"/>
    <property type="evidence" value="ECO:0000314"/>
    <property type="project" value="WormBase"/>
</dbReference>
<dbReference type="InParanoid" id="B6VQ87"/>
<proteinExistence type="predicted"/>
<dbReference type="GeneID" id="185977"/>